<organism evidence="2 3">
    <name type="scientific">Bos indicus</name>
    <name type="common">Zebu</name>
    <dbReference type="NCBI Taxonomy" id="9915"/>
    <lineage>
        <taxon>Eukaryota</taxon>
        <taxon>Metazoa</taxon>
        <taxon>Chordata</taxon>
        <taxon>Craniata</taxon>
        <taxon>Vertebrata</taxon>
        <taxon>Euteleostomi</taxon>
        <taxon>Mammalia</taxon>
        <taxon>Eutheria</taxon>
        <taxon>Laurasiatheria</taxon>
        <taxon>Artiodactyla</taxon>
        <taxon>Ruminantia</taxon>
        <taxon>Pecora</taxon>
        <taxon>Bovidae</taxon>
        <taxon>Bovinae</taxon>
        <taxon>Bos</taxon>
    </lineage>
</organism>
<dbReference type="RefSeq" id="XP_070638913.1">
    <property type="nucleotide sequence ID" value="XM_070782812.1"/>
</dbReference>
<protein>
    <submittedName>
        <fullName evidence="3">Uncharacterized protein</fullName>
    </submittedName>
</protein>
<evidence type="ECO:0000256" key="1">
    <source>
        <dbReference type="SAM" id="MobiDB-lite"/>
    </source>
</evidence>
<name>A0ABM4RTP6_BOSIN</name>
<accession>A0ABM4RTP6</accession>
<reference evidence="3" key="1">
    <citation type="submission" date="2025-08" db="UniProtKB">
        <authorList>
            <consortium name="RefSeq"/>
        </authorList>
    </citation>
    <scope>IDENTIFICATION</scope>
    <source>
        <tissue evidence="3">Blood</tissue>
    </source>
</reference>
<keyword evidence="2" id="KW-1185">Reference proteome</keyword>
<sequence>MMQTKFEGPAPRPRSSRHVYNFRSQGPRGRGCLAHSPPPCLRIGQKLPCLLRVLCALPGFQLAAGEPDSEVVLWVRATVQLAALRPRTVGTGVPSWRQLRRRPSLRRQGCGPLPGWRARSLEARPGSRGPSAPRFLALSHTEAGSSSRGCLGAHREGAGLATRRRLRGPPLCKQTAGRAPSSGSWELREVLRAPGAGRFAVPAVTRSGPVVLALSSCLWWRARGGGGRGQEATEPGVCPGRPAWPLVRGFGKCLSPHWCHPPPAPGAGSRFCLGQDLTGAKLWTEEVPGFLEVAGPQAVMPRGADRWMGLGEPSKDFSRSGDQKTGVGWGGGAQEESLEAQGEVSVVARYLRGRKELDTTEQVN</sequence>
<feature type="region of interest" description="Disordered" evidence="1">
    <location>
        <begin position="312"/>
        <end position="340"/>
    </location>
</feature>
<dbReference type="Proteomes" id="UP001652663">
    <property type="component" value="Chromosome 29"/>
</dbReference>
<evidence type="ECO:0000313" key="2">
    <source>
        <dbReference type="Proteomes" id="UP001652663"/>
    </source>
</evidence>
<proteinExistence type="predicted"/>
<evidence type="ECO:0000313" key="3">
    <source>
        <dbReference type="RefSeq" id="XP_070638913.1"/>
    </source>
</evidence>
<dbReference type="GeneID" id="139180688"/>
<gene>
    <name evidence="3" type="primary">LOC139180688</name>
</gene>
<feature type="compositionally biased region" description="Basic and acidic residues" evidence="1">
    <location>
        <begin position="313"/>
        <end position="322"/>
    </location>
</feature>